<evidence type="ECO:0000256" key="7">
    <source>
        <dbReference type="ARBA" id="ARBA00022989"/>
    </source>
</evidence>
<evidence type="ECO:0000259" key="10">
    <source>
        <dbReference type="PROSITE" id="PS50928"/>
    </source>
</evidence>
<dbReference type="InterPro" id="IPR035906">
    <property type="entry name" value="MetI-like_sf"/>
</dbReference>
<keyword evidence="4 9" id="KW-0812">Transmembrane</keyword>
<dbReference type="PANTHER" id="PTHR43386:SF1">
    <property type="entry name" value="D,D-DIPEPTIDE TRANSPORT SYSTEM PERMEASE PROTEIN DDPC-RELATED"/>
    <property type="match status" value="1"/>
</dbReference>
<comment type="subcellular location">
    <subcellularLocation>
        <location evidence="1 9">Cell membrane</location>
        <topology evidence="1 9">Multi-pass membrane protein</topology>
    </subcellularLocation>
</comment>
<evidence type="ECO:0000256" key="6">
    <source>
        <dbReference type="ARBA" id="ARBA00022927"/>
    </source>
</evidence>
<dbReference type="GO" id="GO:0015031">
    <property type="term" value="P:protein transport"/>
    <property type="evidence" value="ECO:0007669"/>
    <property type="project" value="UniProtKB-KW"/>
</dbReference>
<keyword evidence="7 9" id="KW-1133">Transmembrane helix</keyword>
<evidence type="ECO:0000256" key="1">
    <source>
        <dbReference type="ARBA" id="ARBA00004651"/>
    </source>
</evidence>
<feature type="transmembrane region" description="Helical" evidence="9">
    <location>
        <begin position="205"/>
        <end position="230"/>
    </location>
</feature>
<evidence type="ECO:0000256" key="3">
    <source>
        <dbReference type="ARBA" id="ARBA00022475"/>
    </source>
</evidence>
<evidence type="ECO:0000256" key="9">
    <source>
        <dbReference type="RuleBase" id="RU363032"/>
    </source>
</evidence>
<dbReference type="InterPro" id="IPR050366">
    <property type="entry name" value="BP-dependent_transpt_permease"/>
</dbReference>
<dbReference type="PROSITE" id="PS50928">
    <property type="entry name" value="ABC_TM1"/>
    <property type="match status" value="1"/>
</dbReference>
<dbReference type="OrthoDB" id="9766870at2"/>
<evidence type="ECO:0000313" key="11">
    <source>
        <dbReference type="EMBL" id="SUA99743.1"/>
    </source>
</evidence>
<dbReference type="Proteomes" id="UP000255000">
    <property type="component" value="Unassembled WGS sequence"/>
</dbReference>
<dbReference type="AlphaFoldDB" id="A0A378ZRX3"/>
<evidence type="ECO:0000313" key="12">
    <source>
        <dbReference type="Proteomes" id="UP000255000"/>
    </source>
</evidence>
<dbReference type="Gene3D" id="1.10.3720.10">
    <property type="entry name" value="MetI-like"/>
    <property type="match status" value="1"/>
</dbReference>
<feature type="transmembrane region" description="Helical" evidence="9">
    <location>
        <begin position="119"/>
        <end position="142"/>
    </location>
</feature>
<dbReference type="PANTHER" id="PTHR43386">
    <property type="entry name" value="OLIGOPEPTIDE TRANSPORT SYSTEM PERMEASE PROTEIN APPC"/>
    <property type="match status" value="1"/>
</dbReference>
<dbReference type="Pfam" id="PF00528">
    <property type="entry name" value="BPD_transp_1"/>
    <property type="match status" value="1"/>
</dbReference>
<dbReference type="GO" id="GO:0005886">
    <property type="term" value="C:plasma membrane"/>
    <property type="evidence" value="ECO:0007669"/>
    <property type="project" value="UniProtKB-SubCell"/>
</dbReference>
<feature type="transmembrane region" description="Helical" evidence="9">
    <location>
        <begin position="86"/>
        <end position="107"/>
    </location>
</feature>
<keyword evidence="6" id="KW-0653">Protein transport</keyword>
<protein>
    <submittedName>
        <fullName evidence="11">Probable D,D-dipeptide transport system permease protein ddpC</fullName>
    </submittedName>
</protein>
<gene>
    <name evidence="11" type="primary">ddpC_1</name>
    <name evidence="11" type="ORF">NCTC13350_00645</name>
</gene>
<organism evidence="11 12">
    <name type="scientific">Pannonibacter phragmitetus</name>
    <dbReference type="NCBI Taxonomy" id="121719"/>
    <lineage>
        <taxon>Bacteria</taxon>
        <taxon>Pseudomonadati</taxon>
        <taxon>Pseudomonadota</taxon>
        <taxon>Alphaproteobacteria</taxon>
        <taxon>Hyphomicrobiales</taxon>
        <taxon>Stappiaceae</taxon>
        <taxon>Pannonibacter</taxon>
    </lineage>
</organism>
<evidence type="ECO:0000256" key="8">
    <source>
        <dbReference type="ARBA" id="ARBA00023136"/>
    </source>
</evidence>
<comment type="similarity">
    <text evidence="9">Belongs to the binding-protein-dependent transport system permease family.</text>
</comment>
<dbReference type="GO" id="GO:0015833">
    <property type="term" value="P:peptide transport"/>
    <property type="evidence" value="ECO:0007669"/>
    <property type="project" value="UniProtKB-KW"/>
</dbReference>
<keyword evidence="2 9" id="KW-0813">Transport</keyword>
<dbReference type="RefSeq" id="WP_019963300.1">
    <property type="nucleotide sequence ID" value="NZ_UGSK01000001.1"/>
</dbReference>
<dbReference type="CDD" id="cd06261">
    <property type="entry name" value="TM_PBP2"/>
    <property type="match status" value="1"/>
</dbReference>
<feature type="transmembrane region" description="Helical" evidence="9">
    <location>
        <begin position="20"/>
        <end position="40"/>
    </location>
</feature>
<dbReference type="SUPFAM" id="SSF161098">
    <property type="entry name" value="MetI-like"/>
    <property type="match status" value="1"/>
</dbReference>
<dbReference type="GO" id="GO:0055085">
    <property type="term" value="P:transmembrane transport"/>
    <property type="evidence" value="ECO:0007669"/>
    <property type="project" value="InterPro"/>
</dbReference>
<feature type="domain" description="ABC transmembrane type-1" evidence="10">
    <location>
        <begin position="84"/>
        <end position="273"/>
    </location>
</feature>
<keyword evidence="5" id="KW-0571">Peptide transport</keyword>
<evidence type="ECO:0000256" key="5">
    <source>
        <dbReference type="ARBA" id="ARBA00022856"/>
    </source>
</evidence>
<evidence type="ECO:0000256" key="2">
    <source>
        <dbReference type="ARBA" id="ARBA00022448"/>
    </source>
</evidence>
<dbReference type="InterPro" id="IPR000515">
    <property type="entry name" value="MetI-like"/>
</dbReference>
<dbReference type="EMBL" id="UGSK01000001">
    <property type="protein sequence ID" value="SUA99743.1"/>
    <property type="molecule type" value="Genomic_DNA"/>
</dbReference>
<sequence length="281" mass="29532">MTSFSISPAATVGPEAAKRLPLTLLVPLAILITAAAWAVAPDLFTSYSGTAGLKGNQLQPPSEAHLLGTDELGRDLLARIIHGTRYSLSGAFVAVSIGLVTGSLIGLIAGTSGSRVDALLMRMIDVLLAVPTLLLSLAIIIILGFGHVQAAIAVGATAIASFARLMRSDVISVWRADYVEAAFASGARTPAVLWRHVLPNALTSVLALAALQFGWAILQISTLGFLGYGAPPPTPEWGLLIAEGRNYMMIAWWLTLFPGAAVIFVVLASNHIGHILQRRRG</sequence>
<proteinExistence type="inferred from homology"/>
<keyword evidence="8 9" id="KW-0472">Membrane</keyword>
<accession>A0A378ZRX3</accession>
<feature type="transmembrane region" description="Helical" evidence="9">
    <location>
        <begin position="250"/>
        <end position="270"/>
    </location>
</feature>
<reference evidence="11 12" key="1">
    <citation type="submission" date="2018-06" db="EMBL/GenBank/DDBJ databases">
        <authorList>
            <consortium name="Pathogen Informatics"/>
            <person name="Doyle S."/>
        </authorList>
    </citation>
    <scope>NUCLEOTIDE SEQUENCE [LARGE SCALE GENOMIC DNA]</scope>
    <source>
        <strain evidence="11 12">NCTC13350</strain>
    </source>
</reference>
<keyword evidence="3" id="KW-1003">Cell membrane</keyword>
<evidence type="ECO:0000256" key="4">
    <source>
        <dbReference type="ARBA" id="ARBA00022692"/>
    </source>
</evidence>
<name>A0A378ZRX3_9HYPH</name>